<evidence type="ECO:0000313" key="2">
    <source>
        <dbReference type="Proteomes" id="UP000242913"/>
    </source>
</evidence>
<dbReference type="AlphaFoldDB" id="A0A238C6W8"/>
<dbReference type="EMBL" id="KZ269977">
    <property type="protein sequence ID" value="OZC12890.1"/>
    <property type="molecule type" value="Genomic_DNA"/>
</dbReference>
<evidence type="ECO:0000313" key="1">
    <source>
        <dbReference type="EMBL" id="OZC12890.1"/>
    </source>
</evidence>
<protein>
    <submittedName>
        <fullName evidence="1">Uncharacterized protein</fullName>
    </submittedName>
</protein>
<dbReference type="Proteomes" id="UP000242913">
    <property type="component" value="Unassembled WGS sequence"/>
</dbReference>
<organism evidence="1 2">
    <name type="scientific">Onchocerca flexuosa</name>
    <dbReference type="NCBI Taxonomy" id="387005"/>
    <lineage>
        <taxon>Eukaryota</taxon>
        <taxon>Metazoa</taxon>
        <taxon>Ecdysozoa</taxon>
        <taxon>Nematoda</taxon>
        <taxon>Chromadorea</taxon>
        <taxon>Rhabditida</taxon>
        <taxon>Spirurina</taxon>
        <taxon>Spiruromorpha</taxon>
        <taxon>Filarioidea</taxon>
        <taxon>Onchocercidae</taxon>
        <taxon>Onchocerca</taxon>
    </lineage>
</organism>
<name>A0A238C6W8_9BILA</name>
<keyword evidence="2" id="KW-1185">Reference proteome</keyword>
<reference evidence="1 2" key="1">
    <citation type="submission" date="2015-12" db="EMBL/GenBank/DDBJ databases">
        <title>Draft genome of the nematode, Onchocerca flexuosa.</title>
        <authorList>
            <person name="Mitreva M."/>
        </authorList>
    </citation>
    <scope>NUCLEOTIDE SEQUENCE [LARGE SCALE GENOMIC DNA]</scope>
    <source>
        <strain evidence="1">Red Deer</strain>
    </source>
</reference>
<proteinExistence type="predicted"/>
<sequence length="171" mass="19303">MPVWEEGTIFSKQLNVSSLSFAVQLSHDGIVAFRIVRQVPKYIPQRSKTLPCDMYGKDGEREMKSGDNDRVWIGEGGIESVLWESDCGSPPEERHHFGAKEREGSDLSQIKPNFLAGEQMRLEWFAFQSLPHDDMSLSYLAGVSSRVVRDKLIEILVLSYPSCVPYPLPSI</sequence>
<accession>A0A238C6W8</accession>
<gene>
    <name evidence="1" type="ORF">X798_00525</name>
</gene>